<accession>X1PSC6</accession>
<sequence>MPNVKKREKARQPTVQELKGAALKRLEKIYGQHLTDSMARLHNQMVAYISEAKIPLPHLVMVLELLLNEAVELARREYMKVK</sequence>
<protein>
    <submittedName>
        <fullName evidence="1">Uncharacterized protein</fullName>
    </submittedName>
</protein>
<name>X1PSC6_9ZZZZ</name>
<dbReference type="AlphaFoldDB" id="X1PSC6"/>
<comment type="caution">
    <text evidence="1">The sequence shown here is derived from an EMBL/GenBank/DDBJ whole genome shotgun (WGS) entry which is preliminary data.</text>
</comment>
<evidence type="ECO:0000313" key="1">
    <source>
        <dbReference type="EMBL" id="GAI45421.1"/>
    </source>
</evidence>
<dbReference type="EMBL" id="BARV01025573">
    <property type="protein sequence ID" value="GAI45421.1"/>
    <property type="molecule type" value="Genomic_DNA"/>
</dbReference>
<proteinExistence type="predicted"/>
<gene>
    <name evidence="1" type="ORF">S06H3_41488</name>
</gene>
<organism evidence="1">
    <name type="scientific">marine sediment metagenome</name>
    <dbReference type="NCBI Taxonomy" id="412755"/>
    <lineage>
        <taxon>unclassified sequences</taxon>
        <taxon>metagenomes</taxon>
        <taxon>ecological metagenomes</taxon>
    </lineage>
</organism>
<reference evidence="1" key="1">
    <citation type="journal article" date="2014" name="Front. Microbiol.">
        <title>High frequency of phylogenetically diverse reductive dehalogenase-homologous genes in deep subseafloor sedimentary metagenomes.</title>
        <authorList>
            <person name="Kawai M."/>
            <person name="Futagami T."/>
            <person name="Toyoda A."/>
            <person name="Takaki Y."/>
            <person name="Nishi S."/>
            <person name="Hori S."/>
            <person name="Arai W."/>
            <person name="Tsubouchi T."/>
            <person name="Morono Y."/>
            <person name="Uchiyama I."/>
            <person name="Ito T."/>
            <person name="Fujiyama A."/>
            <person name="Inagaki F."/>
            <person name="Takami H."/>
        </authorList>
    </citation>
    <scope>NUCLEOTIDE SEQUENCE</scope>
    <source>
        <strain evidence="1">Expedition CK06-06</strain>
    </source>
</reference>